<dbReference type="InterPro" id="IPR050765">
    <property type="entry name" value="Riboflavin_Biosynth_HTPR"/>
</dbReference>
<name>A0ABT6JKK3_9GAMM</name>
<protein>
    <submittedName>
        <fullName evidence="2">Dihydrofolate reductase family protein</fullName>
    </submittedName>
</protein>
<proteinExistence type="predicted"/>
<dbReference type="InterPro" id="IPR002734">
    <property type="entry name" value="RibDG_C"/>
</dbReference>
<dbReference type="PANTHER" id="PTHR38011">
    <property type="entry name" value="DIHYDROFOLATE REDUCTASE FAMILY PROTEIN (AFU_ORTHOLOGUE AFUA_8G06820)"/>
    <property type="match status" value="1"/>
</dbReference>
<dbReference type="Pfam" id="PF01872">
    <property type="entry name" value="RibD_C"/>
    <property type="match status" value="1"/>
</dbReference>
<keyword evidence="3" id="KW-1185">Reference proteome</keyword>
<organism evidence="2 3">
    <name type="scientific">Luteimonas rhizosphaericola</name>
    <dbReference type="NCBI Taxonomy" id="3042024"/>
    <lineage>
        <taxon>Bacteria</taxon>
        <taxon>Pseudomonadati</taxon>
        <taxon>Pseudomonadota</taxon>
        <taxon>Gammaproteobacteria</taxon>
        <taxon>Lysobacterales</taxon>
        <taxon>Lysobacteraceae</taxon>
        <taxon>Luteimonas</taxon>
    </lineage>
</organism>
<feature type="domain" description="Bacterial bifunctional deaminase-reductase C-terminal" evidence="1">
    <location>
        <begin position="4"/>
        <end position="182"/>
    </location>
</feature>
<dbReference type="PANTHER" id="PTHR38011:SF11">
    <property type="entry name" value="2,5-DIAMINO-6-RIBOSYLAMINO-4(3H)-PYRIMIDINONE 5'-PHOSPHATE REDUCTASE"/>
    <property type="match status" value="1"/>
</dbReference>
<evidence type="ECO:0000313" key="3">
    <source>
        <dbReference type="Proteomes" id="UP001156831"/>
    </source>
</evidence>
<dbReference type="RefSeq" id="WP_280601950.1">
    <property type="nucleotide sequence ID" value="NZ_JARXRN010000025.1"/>
</dbReference>
<reference evidence="2 3" key="1">
    <citation type="submission" date="2023-04" db="EMBL/GenBank/DDBJ databases">
        <title>Luteimonas sp. M1R5S18.</title>
        <authorList>
            <person name="Sun J.-Q."/>
        </authorList>
    </citation>
    <scope>NUCLEOTIDE SEQUENCE [LARGE SCALE GENOMIC DNA]</scope>
    <source>
        <strain evidence="2 3">M1R5S18</strain>
    </source>
</reference>
<accession>A0ABT6JKK3</accession>
<gene>
    <name evidence="2" type="ORF">QFW80_10860</name>
</gene>
<dbReference type="Gene3D" id="3.40.430.10">
    <property type="entry name" value="Dihydrofolate Reductase, subunit A"/>
    <property type="match status" value="1"/>
</dbReference>
<dbReference type="EMBL" id="JARXRN010000025">
    <property type="protein sequence ID" value="MDH5831015.1"/>
    <property type="molecule type" value="Genomic_DNA"/>
</dbReference>
<dbReference type="Proteomes" id="UP001156831">
    <property type="component" value="Unassembled WGS sequence"/>
</dbReference>
<dbReference type="InterPro" id="IPR024072">
    <property type="entry name" value="DHFR-like_dom_sf"/>
</dbReference>
<evidence type="ECO:0000313" key="2">
    <source>
        <dbReference type="EMBL" id="MDH5831015.1"/>
    </source>
</evidence>
<sequence>MGRIIVEQIVSADGFAAETDGGIGFFAAAAELTTPEVEDEQLRMVETVDAIVLGRTTYAMFEAYWPDVSPQVERVAAPINALPKYVVSSTLSQAPWGRGGDHAHILRGDAVASVCALRERGAGDLIVWGSLTLTDALLRAGAVDLLRLRVVPVLIGAGRPFVPADLGQRGLVLDSLHRFASGAQLVAWRFA</sequence>
<comment type="caution">
    <text evidence="2">The sequence shown here is derived from an EMBL/GenBank/DDBJ whole genome shotgun (WGS) entry which is preliminary data.</text>
</comment>
<dbReference type="SUPFAM" id="SSF53597">
    <property type="entry name" value="Dihydrofolate reductase-like"/>
    <property type="match status" value="1"/>
</dbReference>
<evidence type="ECO:0000259" key="1">
    <source>
        <dbReference type="Pfam" id="PF01872"/>
    </source>
</evidence>